<dbReference type="GO" id="GO:0008270">
    <property type="term" value="F:zinc ion binding"/>
    <property type="evidence" value="ECO:0007669"/>
    <property type="project" value="InterPro"/>
</dbReference>
<dbReference type="PANTHER" id="PTHR43808">
    <property type="entry name" value="ACETYLORNITHINE DEACETYLASE"/>
    <property type="match status" value="1"/>
</dbReference>
<comment type="similarity">
    <text evidence="2">Belongs to the peptidase M20A family.</text>
</comment>
<keyword evidence="5" id="KW-0378">Hydrolase</keyword>
<organism evidence="9 12">
    <name type="scientific">Clostridium pasteurianum DSM 525 = ATCC 6013</name>
    <dbReference type="NCBI Taxonomy" id="1262449"/>
    <lineage>
        <taxon>Bacteria</taxon>
        <taxon>Bacillati</taxon>
        <taxon>Bacillota</taxon>
        <taxon>Clostridia</taxon>
        <taxon>Eubacteriales</taxon>
        <taxon>Clostridiaceae</taxon>
        <taxon>Clostridium</taxon>
    </lineage>
</organism>
<protein>
    <submittedName>
        <fullName evidence="10">Dipeptidase</fullName>
    </submittedName>
    <submittedName>
        <fullName evidence="9">M20 family peptidase PepV</fullName>
    </submittedName>
</protein>
<name>A0A0H3J120_CLOPA</name>
<dbReference type="KEGG" id="cpae:CPAST_c09540"/>
<dbReference type="GO" id="GO:0006526">
    <property type="term" value="P:L-arginine biosynthetic process"/>
    <property type="evidence" value="ECO:0007669"/>
    <property type="project" value="TreeGrafter"/>
</dbReference>
<dbReference type="PATRIC" id="fig|1262449.3.peg.2015"/>
<keyword evidence="4" id="KW-0479">Metal-binding</keyword>
<dbReference type="NCBIfam" id="TIGR01887">
    <property type="entry name" value="dipeptidaselike"/>
    <property type="match status" value="1"/>
</dbReference>
<keyword evidence="7" id="KW-0224">Dipeptidase</keyword>
<keyword evidence="3" id="KW-0645">Protease</keyword>
<evidence type="ECO:0000256" key="8">
    <source>
        <dbReference type="ARBA" id="ARBA00023049"/>
    </source>
</evidence>
<dbReference type="Proteomes" id="UP000028042">
    <property type="component" value="Unassembled WGS sequence"/>
</dbReference>
<dbReference type="AlphaFoldDB" id="A0A0H3J120"/>
<dbReference type="Gene3D" id="3.30.70.360">
    <property type="match status" value="2"/>
</dbReference>
<evidence type="ECO:0000256" key="7">
    <source>
        <dbReference type="ARBA" id="ARBA00022997"/>
    </source>
</evidence>
<accession>A0A0H3J120</accession>
<dbReference type="InterPro" id="IPR010964">
    <property type="entry name" value="M20A_pepV-rel"/>
</dbReference>
<dbReference type="InterPro" id="IPR002933">
    <property type="entry name" value="Peptidase_M20"/>
</dbReference>
<dbReference type="SUPFAM" id="SSF55031">
    <property type="entry name" value="Bacterial exopeptidase dimerisation domain"/>
    <property type="match status" value="1"/>
</dbReference>
<reference evidence="10" key="2">
    <citation type="submission" date="2015-10" db="EMBL/GenBank/DDBJ databases">
        <title>Improved Draft Genome Sequence of Clostridium pasteurianum Strain ATCC 6013 (DSM 525) Using a Hybrid Next-Generation Sequencing Approach.</title>
        <authorList>
            <person name="Pyne M.E."/>
            <person name="Utturkar S.M."/>
            <person name="Brown S.D."/>
            <person name="Moo-Young M."/>
            <person name="Chung D.A."/>
            <person name="Chou P.C."/>
        </authorList>
    </citation>
    <scope>NUCLEOTIDE SEQUENCE</scope>
    <source>
        <strain evidence="10">ATCC 6013</strain>
    </source>
</reference>
<dbReference type="GO" id="GO:0006508">
    <property type="term" value="P:proteolysis"/>
    <property type="evidence" value="ECO:0007669"/>
    <property type="project" value="UniProtKB-KW"/>
</dbReference>
<evidence type="ECO:0000256" key="2">
    <source>
        <dbReference type="ARBA" id="ARBA00006247"/>
    </source>
</evidence>
<dbReference type="eggNOG" id="COG0624">
    <property type="taxonomic scope" value="Bacteria"/>
</dbReference>
<dbReference type="PANTHER" id="PTHR43808:SF31">
    <property type="entry name" value="N-ACETYL-L-CITRULLINE DEACETYLASE"/>
    <property type="match status" value="1"/>
</dbReference>
<dbReference type="GO" id="GO:0008777">
    <property type="term" value="F:acetylornithine deacetylase activity"/>
    <property type="evidence" value="ECO:0007669"/>
    <property type="project" value="TreeGrafter"/>
</dbReference>
<reference evidence="9 12" key="1">
    <citation type="journal article" date="2015" name="Genome Announc.">
        <title>Complete Genome Sequence of the Nitrogen-Fixing and Solvent-Producing Clostridium pasteurianum DSM 525.</title>
        <authorList>
            <person name="Poehlein A."/>
            <person name="Grosse-Honebrink A."/>
            <person name="Zhang Y."/>
            <person name="Minton N.P."/>
            <person name="Daniel R."/>
        </authorList>
    </citation>
    <scope>NUCLEOTIDE SEQUENCE [LARGE SCALE GENOMIC DNA]</scope>
    <source>
        <strain evidence="9">DSM 525</strain>
        <strain evidence="12">DSM 525 / ATCC 6013</strain>
    </source>
</reference>
<keyword evidence="6" id="KW-0862">Zinc</keyword>
<dbReference type="InterPro" id="IPR050072">
    <property type="entry name" value="Peptidase_M20A"/>
</dbReference>
<evidence type="ECO:0000313" key="9">
    <source>
        <dbReference type="EMBL" id="AJA51042.1"/>
    </source>
</evidence>
<proteinExistence type="inferred from homology"/>
<dbReference type="EMBL" id="CP009268">
    <property type="protein sequence ID" value="AJA51042.1"/>
    <property type="molecule type" value="Genomic_DNA"/>
</dbReference>
<dbReference type="Gene3D" id="3.40.630.10">
    <property type="entry name" value="Zn peptidases"/>
    <property type="match status" value="1"/>
</dbReference>
<evidence type="ECO:0000256" key="1">
    <source>
        <dbReference type="ARBA" id="ARBA00001947"/>
    </source>
</evidence>
<reference evidence="10 11" key="3">
    <citation type="journal article" name="Genome Announc.">
        <title>Improved Draft Genome Sequence of Clostridium pasteurianum Strain ATCC 6013 (DSM 525) Using a Hybrid Next-Generation Sequencing Approach.</title>
        <authorList>
            <person name="Pyne M.E."/>
            <person name="Utturkar S."/>
            <person name="Brown S.D."/>
            <person name="Moo-Young M."/>
            <person name="Chung D.A."/>
            <person name="Chou C.P."/>
        </authorList>
    </citation>
    <scope>NUCLEOTIDE SEQUENCE [LARGE SCALE GENOMIC DNA]</scope>
    <source>
        <strain evidence="10 11">ATCC 6013</strain>
    </source>
</reference>
<evidence type="ECO:0000256" key="3">
    <source>
        <dbReference type="ARBA" id="ARBA00022670"/>
    </source>
</evidence>
<dbReference type="GO" id="GO:0016805">
    <property type="term" value="F:dipeptidase activity"/>
    <property type="evidence" value="ECO:0007669"/>
    <property type="project" value="UniProtKB-KW"/>
</dbReference>
<evidence type="ECO:0000313" key="12">
    <source>
        <dbReference type="Proteomes" id="UP000030905"/>
    </source>
</evidence>
<keyword evidence="8" id="KW-0482">Metalloprotease</keyword>
<dbReference type="GeneID" id="93073154"/>
<evidence type="ECO:0000256" key="4">
    <source>
        <dbReference type="ARBA" id="ARBA00022723"/>
    </source>
</evidence>
<dbReference type="InterPro" id="IPR001261">
    <property type="entry name" value="ArgE/DapE_CS"/>
</dbReference>
<sequence length="484" mass="53215">MSIELNDGERELLKKVEVWLKAHKEELVQDIETWVRIPSVSIADENTKGAPFGKECAKVLDLALKRGKEFGFNTSNHEGYAGSIVYGDYEKSIGLIGHLDVVPEGDNWIYSPYKPVRKGDFLIGRGVSDNKGASVAALYVARIFKDLNIPIEHGIHIIYGCAEETGMADLVYYVQHKQVPLVSLVLDGNFPVCHGQKGGFNGRLFIPTGKYLHNLKGGTAENNVPDYAEIFIKDISLPEVLSSLDRVSKSISDYVKAEEQSDGILVYAKGRSGHAANPEGSLNAICILAAALKESGLFKDEDQKAVDFLSSFLADYNGVGAGIGFEDEVSGKLTLNGGIIRSFKNGLELFIDIRYPITSNEEDITKALKLKIEPYGVRILDVRNRKPYFIEKDNAKVKVLTDTYNSLREEHKEPYVMGGGTYSRVLPEGITFGPGFPDIKKQGIDFLPDGHGGAHGPDEALHIPSLLEAIKIYVLSIVRLDTLI</sequence>
<evidence type="ECO:0000256" key="6">
    <source>
        <dbReference type="ARBA" id="ARBA00022833"/>
    </source>
</evidence>
<keyword evidence="12" id="KW-1185">Reference proteome</keyword>
<evidence type="ECO:0000256" key="5">
    <source>
        <dbReference type="ARBA" id="ARBA00022801"/>
    </source>
</evidence>
<dbReference type="Pfam" id="PF01546">
    <property type="entry name" value="Peptidase_M20"/>
    <property type="match status" value="1"/>
</dbReference>
<dbReference type="Proteomes" id="UP000030905">
    <property type="component" value="Chromosome"/>
</dbReference>
<dbReference type="PROSITE" id="PS00758">
    <property type="entry name" value="ARGE_DAPE_CPG2_1"/>
    <property type="match status" value="1"/>
</dbReference>
<dbReference type="KEGG" id="cpat:CLPA_c09540"/>
<comment type="cofactor">
    <cofactor evidence="1">
        <name>Zn(2+)</name>
        <dbReference type="ChEBI" id="CHEBI:29105"/>
    </cofactor>
</comment>
<evidence type="ECO:0000313" key="11">
    <source>
        <dbReference type="Proteomes" id="UP000028042"/>
    </source>
</evidence>
<dbReference type="GO" id="GO:0008237">
    <property type="term" value="F:metallopeptidase activity"/>
    <property type="evidence" value="ECO:0007669"/>
    <property type="project" value="UniProtKB-KW"/>
</dbReference>
<dbReference type="InterPro" id="IPR036264">
    <property type="entry name" value="Bact_exopeptidase_dim_dom"/>
</dbReference>
<dbReference type="RefSeq" id="WP_003444833.1">
    <property type="nucleotide sequence ID" value="NZ_ANZB01000005.1"/>
</dbReference>
<dbReference type="EMBL" id="JPGY02000001">
    <property type="protein sequence ID" value="KRU12950.1"/>
    <property type="molecule type" value="Genomic_DNA"/>
</dbReference>
<gene>
    <name evidence="9" type="primary">pepV1</name>
    <name evidence="9" type="ORF">CLPA_c09540</name>
    <name evidence="10" type="ORF">CP6013_02198</name>
</gene>
<dbReference type="SUPFAM" id="SSF53187">
    <property type="entry name" value="Zn-dependent exopeptidases"/>
    <property type="match status" value="1"/>
</dbReference>
<evidence type="ECO:0000313" key="10">
    <source>
        <dbReference type="EMBL" id="KRU12950.1"/>
    </source>
</evidence>